<feature type="transmembrane region" description="Helical" evidence="1">
    <location>
        <begin position="113"/>
        <end position="136"/>
    </location>
</feature>
<keyword evidence="1" id="KW-0472">Membrane</keyword>
<dbReference type="AlphaFoldDB" id="A0A0R1XS41"/>
<evidence type="ECO:0000313" key="3">
    <source>
        <dbReference type="Proteomes" id="UP000051236"/>
    </source>
</evidence>
<name>A0A0R1XS41_9LACO</name>
<dbReference type="STRING" id="1423734.FC83_GL003176"/>
<organism evidence="2 3">
    <name type="scientific">Agrilactobacillus composti DSM 18527 = JCM 14202</name>
    <dbReference type="NCBI Taxonomy" id="1423734"/>
    <lineage>
        <taxon>Bacteria</taxon>
        <taxon>Bacillati</taxon>
        <taxon>Bacillota</taxon>
        <taxon>Bacilli</taxon>
        <taxon>Lactobacillales</taxon>
        <taxon>Lactobacillaceae</taxon>
        <taxon>Agrilactobacillus</taxon>
    </lineage>
</organism>
<comment type="caution">
    <text evidence="2">The sequence shown here is derived from an EMBL/GenBank/DDBJ whole genome shotgun (WGS) entry which is preliminary data.</text>
</comment>
<feature type="transmembrane region" description="Helical" evidence="1">
    <location>
        <begin position="21"/>
        <end position="39"/>
    </location>
</feature>
<dbReference type="Proteomes" id="UP000051236">
    <property type="component" value="Unassembled WGS sequence"/>
</dbReference>
<evidence type="ECO:0000313" key="2">
    <source>
        <dbReference type="EMBL" id="KRM33095.1"/>
    </source>
</evidence>
<accession>A0A0R1XS41</accession>
<sequence>MIFMTKWLAKAKAADTRMALIIYYLFALLDVYFVMFLFPPKGVKTAVQQTLINSDSTGLHIFTGATAIIGGVVTLVVGLFITVYLEFILYYIVLTITKTQANPTTNKLIKRGLYISYGISGVVDAIITMGTVLLKVPLTSTPYFIVSGCFDTVVTYGLIYGFIKYLAKQPKQATWFASIGVVLNIGYLIVRAII</sequence>
<feature type="transmembrane region" description="Helical" evidence="1">
    <location>
        <begin position="142"/>
        <end position="163"/>
    </location>
</feature>
<evidence type="ECO:0000256" key="1">
    <source>
        <dbReference type="SAM" id="Phobius"/>
    </source>
</evidence>
<proteinExistence type="predicted"/>
<keyword evidence="3" id="KW-1185">Reference proteome</keyword>
<feature type="transmembrane region" description="Helical" evidence="1">
    <location>
        <begin position="175"/>
        <end position="193"/>
    </location>
</feature>
<dbReference type="EMBL" id="AZGA01000057">
    <property type="protein sequence ID" value="KRM33095.1"/>
    <property type="molecule type" value="Genomic_DNA"/>
</dbReference>
<reference evidence="2 3" key="1">
    <citation type="journal article" date="2015" name="Genome Announc.">
        <title>Expanding the biotechnology potential of lactobacilli through comparative genomics of 213 strains and associated genera.</title>
        <authorList>
            <person name="Sun Z."/>
            <person name="Harris H.M."/>
            <person name="McCann A."/>
            <person name="Guo C."/>
            <person name="Argimon S."/>
            <person name="Zhang W."/>
            <person name="Yang X."/>
            <person name="Jeffery I.B."/>
            <person name="Cooney J.C."/>
            <person name="Kagawa T.F."/>
            <person name="Liu W."/>
            <person name="Song Y."/>
            <person name="Salvetti E."/>
            <person name="Wrobel A."/>
            <person name="Rasinkangas P."/>
            <person name="Parkhill J."/>
            <person name="Rea M.C."/>
            <person name="O'Sullivan O."/>
            <person name="Ritari J."/>
            <person name="Douillard F.P."/>
            <person name="Paul Ross R."/>
            <person name="Yang R."/>
            <person name="Briner A.E."/>
            <person name="Felis G.E."/>
            <person name="de Vos W.M."/>
            <person name="Barrangou R."/>
            <person name="Klaenhammer T.R."/>
            <person name="Caufield P.W."/>
            <person name="Cui Y."/>
            <person name="Zhang H."/>
            <person name="O'Toole P.W."/>
        </authorList>
    </citation>
    <scope>NUCLEOTIDE SEQUENCE [LARGE SCALE GENOMIC DNA]</scope>
    <source>
        <strain evidence="2 3">DSM 18527</strain>
    </source>
</reference>
<keyword evidence="1" id="KW-1133">Transmembrane helix</keyword>
<dbReference type="PATRIC" id="fig|1423734.3.peg.3225"/>
<gene>
    <name evidence="2" type="ORF">FC83_GL003176</name>
</gene>
<keyword evidence="1" id="KW-0812">Transmembrane</keyword>
<feature type="transmembrane region" description="Helical" evidence="1">
    <location>
        <begin position="59"/>
        <end position="92"/>
    </location>
</feature>
<protein>
    <submittedName>
        <fullName evidence="2">Uncharacterized protein</fullName>
    </submittedName>
</protein>